<sequence>MSEADYEKALKILFKSGGFQFPFSETIHEILKITIKDENLDFVLAFENQKSQTMEQLKESSGLSEEEILKKADALAKMGVI</sequence>
<accession>A0A0F9MAA5</accession>
<protein>
    <submittedName>
        <fullName evidence="1">Uncharacterized protein</fullName>
    </submittedName>
</protein>
<dbReference type="AlphaFoldDB" id="A0A0F9MAA5"/>
<reference evidence="1" key="1">
    <citation type="journal article" date="2015" name="Nature">
        <title>Complex archaea that bridge the gap between prokaryotes and eukaryotes.</title>
        <authorList>
            <person name="Spang A."/>
            <person name="Saw J.H."/>
            <person name="Jorgensen S.L."/>
            <person name="Zaremba-Niedzwiedzka K."/>
            <person name="Martijn J."/>
            <person name="Lind A.E."/>
            <person name="van Eijk R."/>
            <person name="Schleper C."/>
            <person name="Guy L."/>
            <person name="Ettema T.J."/>
        </authorList>
    </citation>
    <scope>NUCLEOTIDE SEQUENCE</scope>
</reference>
<dbReference type="EMBL" id="LAZR01010603">
    <property type="protein sequence ID" value="KKM66082.1"/>
    <property type="molecule type" value="Genomic_DNA"/>
</dbReference>
<proteinExistence type="predicted"/>
<name>A0A0F9MAA5_9ZZZZ</name>
<organism evidence="1">
    <name type="scientific">marine sediment metagenome</name>
    <dbReference type="NCBI Taxonomy" id="412755"/>
    <lineage>
        <taxon>unclassified sequences</taxon>
        <taxon>metagenomes</taxon>
        <taxon>ecological metagenomes</taxon>
    </lineage>
</organism>
<comment type="caution">
    <text evidence="1">The sequence shown here is derived from an EMBL/GenBank/DDBJ whole genome shotgun (WGS) entry which is preliminary data.</text>
</comment>
<evidence type="ECO:0000313" key="1">
    <source>
        <dbReference type="EMBL" id="KKM66082.1"/>
    </source>
</evidence>
<gene>
    <name evidence="1" type="ORF">LCGC14_1484720</name>
</gene>
<feature type="non-terminal residue" evidence="1">
    <location>
        <position position="81"/>
    </location>
</feature>